<sequence>MSMPLCNKCMDAKTIRGVGCVRGVFGGGSSLCDSDRTRESSIQYTKYLLDGTEFRYLTIVETTVEHRGHPVTHIPNGWTHKHAHTRKELNTRNTCWMERRSNVCLS</sequence>
<reference evidence="1 2" key="1">
    <citation type="journal article" date="2023" name="Sci. Data">
        <title>Genome assembly of the Korean intertidal mud-creeper Batillaria attramentaria.</title>
        <authorList>
            <person name="Patra A.K."/>
            <person name="Ho P.T."/>
            <person name="Jun S."/>
            <person name="Lee S.J."/>
            <person name="Kim Y."/>
            <person name="Won Y.J."/>
        </authorList>
    </citation>
    <scope>NUCLEOTIDE SEQUENCE [LARGE SCALE GENOMIC DNA]</scope>
    <source>
        <strain evidence="1">Wonlab-2016</strain>
    </source>
</reference>
<gene>
    <name evidence="1" type="ORF">BaRGS_00002146</name>
</gene>
<name>A0ABD0M5M3_9CAEN</name>
<protein>
    <submittedName>
        <fullName evidence="1">Uncharacterized protein</fullName>
    </submittedName>
</protein>
<keyword evidence="2" id="KW-1185">Reference proteome</keyword>
<evidence type="ECO:0000313" key="1">
    <source>
        <dbReference type="EMBL" id="KAK7506671.1"/>
    </source>
</evidence>
<organism evidence="1 2">
    <name type="scientific">Batillaria attramentaria</name>
    <dbReference type="NCBI Taxonomy" id="370345"/>
    <lineage>
        <taxon>Eukaryota</taxon>
        <taxon>Metazoa</taxon>
        <taxon>Spiralia</taxon>
        <taxon>Lophotrochozoa</taxon>
        <taxon>Mollusca</taxon>
        <taxon>Gastropoda</taxon>
        <taxon>Caenogastropoda</taxon>
        <taxon>Sorbeoconcha</taxon>
        <taxon>Cerithioidea</taxon>
        <taxon>Batillariidae</taxon>
        <taxon>Batillaria</taxon>
    </lineage>
</organism>
<dbReference type="AlphaFoldDB" id="A0ABD0M5M3"/>
<proteinExistence type="predicted"/>
<accession>A0ABD0M5M3</accession>
<dbReference type="EMBL" id="JACVVK020000006">
    <property type="protein sequence ID" value="KAK7506671.1"/>
    <property type="molecule type" value="Genomic_DNA"/>
</dbReference>
<evidence type="ECO:0000313" key="2">
    <source>
        <dbReference type="Proteomes" id="UP001519460"/>
    </source>
</evidence>
<dbReference type="Proteomes" id="UP001519460">
    <property type="component" value="Unassembled WGS sequence"/>
</dbReference>
<comment type="caution">
    <text evidence="1">The sequence shown here is derived from an EMBL/GenBank/DDBJ whole genome shotgun (WGS) entry which is preliminary data.</text>
</comment>